<reference evidence="2" key="2">
    <citation type="submission" date="2020-02" db="EMBL/GenBank/DDBJ databases">
        <authorList>
            <consortium name="NCBI Pathogen Detection Project"/>
        </authorList>
    </citation>
    <scope>NUCLEOTIDE SEQUENCE</scope>
    <source>
        <strain evidence="2">MA.AU142 KAW-22</strain>
    </source>
</reference>
<feature type="non-terminal residue" evidence="2">
    <location>
        <position position="368"/>
    </location>
</feature>
<organism evidence="2">
    <name type="scientific">Salmonella enterica</name>
    <name type="common">Salmonella choleraesuis</name>
    <dbReference type="NCBI Taxonomy" id="28901"/>
    <lineage>
        <taxon>Bacteria</taxon>
        <taxon>Pseudomonadati</taxon>
        <taxon>Pseudomonadota</taxon>
        <taxon>Gammaproteobacteria</taxon>
        <taxon>Enterobacterales</taxon>
        <taxon>Enterobacteriaceae</taxon>
        <taxon>Salmonella</taxon>
    </lineage>
</organism>
<sequence>KGDNLTNANKPTFILGNIDADARYVTVEVQHGSTKEVLTATKGTNGVWSVIPTGTWADGSYTLTVRVEDNAENVKYSAPLTVTVDTHVAINNVELVNDNGVKGDNMTNDAHPQFRVTVPVDVNEVSLSIDGGKTWVKATQSTTQGVWSYTWPDIVPDGDYTLAVKATDNAGNTVTKKLDFTIDTTLSMPVIVLDNVDDTGDKGDNITNHTQPTFTLQHIDKDAVSVKVSVEYGGVSTTFDATKGAGGWTFTPTGAWADGDYTLTVSVEDVAGNTSQSASLTVTVDTQISINNIELVNDSGIPDDNLTNDVRPHFQVKVPTDVNEVRLSIDGGTTWVKATQSATKGVWDYTWLSDVGEGKHTLTVEATD</sequence>
<dbReference type="InterPro" id="IPR014756">
    <property type="entry name" value="Ig_E-set"/>
</dbReference>
<accession>A0A749V466</accession>
<dbReference type="InterPro" id="IPR044016">
    <property type="entry name" value="Big_13"/>
</dbReference>
<feature type="domain" description="Bacterial Ig-like" evidence="1">
    <location>
        <begin position="292"/>
        <end position="368"/>
    </location>
</feature>
<name>A0A749V466_SALER</name>
<dbReference type="PANTHER" id="PTHR14795:SF0">
    <property type="entry name" value="TRANSMEMBRANE PROTEIN 62"/>
    <property type="match status" value="1"/>
</dbReference>
<dbReference type="PANTHER" id="PTHR14795">
    <property type="entry name" value="HELICASE RELATED"/>
    <property type="match status" value="1"/>
</dbReference>
<comment type="caution">
    <text evidence="2">The sequence shown here is derived from an EMBL/GenBank/DDBJ whole genome shotgun (WGS) entry which is preliminary data.</text>
</comment>
<feature type="domain" description="Bacterial Ig-like" evidence="1">
    <location>
        <begin position="185"/>
        <end position="286"/>
    </location>
</feature>
<dbReference type="AlphaFoldDB" id="A0A749V466"/>
<evidence type="ECO:0000259" key="1">
    <source>
        <dbReference type="Pfam" id="PF19077"/>
    </source>
</evidence>
<gene>
    <name evidence="2" type="ORF">G9E84_004552</name>
</gene>
<feature type="non-terminal residue" evidence="2">
    <location>
        <position position="1"/>
    </location>
</feature>
<dbReference type="InterPro" id="IPR013783">
    <property type="entry name" value="Ig-like_fold"/>
</dbReference>
<dbReference type="EMBL" id="DAAVRJ010000025">
    <property type="protein sequence ID" value="HAF5975602.1"/>
    <property type="molecule type" value="Genomic_DNA"/>
</dbReference>
<evidence type="ECO:0000313" key="2">
    <source>
        <dbReference type="EMBL" id="HAF5975602.1"/>
    </source>
</evidence>
<dbReference type="Gene3D" id="2.60.40.10">
    <property type="entry name" value="Immunoglobulins"/>
    <property type="match status" value="4"/>
</dbReference>
<proteinExistence type="predicted"/>
<feature type="domain" description="Bacterial Ig-like" evidence="1">
    <location>
        <begin position="2"/>
        <end position="86"/>
    </location>
</feature>
<protein>
    <submittedName>
        <fullName evidence="2">Ig domain protein</fullName>
    </submittedName>
</protein>
<dbReference type="SUPFAM" id="SSF81296">
    <property type="entry name" value="E set domains"/>
    <property type="match status" value="2"/>
</dbReference>
<feature type="domain" description="Bacterial Ig-like" evidence="1">
    <location>
        <begin position="92"/>
        <end position="184"/>
    </location>
</feature>
<reference evidence="2" key="1">
    <citation type="journal article" date="2018" name="Genome Biol.">
        <title>SKESA: strategic k-mer extension for scrupulous assemblies.</title>
        <authorList>
            <person name="Souvorov A."/>
            <person name="Agarwala R."/>
            <person name="Lipman D.J."/>
        </authorList>
    </citation>
    <scope>NUCLEOTIDE SEQUENCE</scope>
    <source>
        <strain evidence="2">MA.AU142 KAW-22</strain>
    </source>
</reference>
<dbReference type="Pfam" id="PF19077">
    <property type="entry name" value="Big_13"/>
    <property type="match status" value="4"/>
</dbReference>
<dbReference type="NCBIfam" id="NF033510">
    <property type="entry name" value="Ca_tandemer"/>
    <property type="match status" value="1"/>
</dbReference>